<dbReference type="Pfam" id="PF09992">
    <property type="entry name" value="NAGPA"/>
    <property type="match status" value="1"/>
</dbReference>
<proteinExistence type="predicted"/>
<protein>
    <submittedName>
        <fullName evidence="3">N-acetylglucosamine-1-phosphodiester alpha-N-acetylglucosaminidase</fullName>
    </submittedName>
</protein>
<dbReference type="OMA" id="RPCKCEH"/>
<feature type="domain" description="Phosphodiester glycosidase" evidence="2">
    <location>
        <begin position="3"/>
        <end position="179"/>
    </location>
</feature>
<keyword evidence="1" id="KW-1133">Transmembrane helix</keyword>
<dbReference type="AlphaFoldDB" id="A0A452T974"/>
<keyword evidence="1" id="KW-0812">Transmembrane</keyword>
<evidence type="ECO:0000259" key="2">
    <source>
        <dbReference type="Pfam" id="PF09992"/>
    </source>
</evidence>
<organism evidence="3">
    <name type="scientific">Ursus maritimus</name>
    <name type="common">Polar bear</name>
    <name type="synonym">Thalarctos maritimus</name>
    <dbReference type="NCBI Taxonomy" id="29073"/>
    <lineage>
        <taxon>Eukaryota</taxon>
        <taxon>Metazoa</taxon>
        <taxon>Chordata</taxon>
        <taxon>Craniata</taxon>
        <taxon>Vertebrata</taxon>
        <taxon>Euteleostomi</taxon>
        <taxon>Mammalia</taxon>
        <taxon>Eutheria</taxon>
        <taxon>Laurasiatheria</taxon>
        <taxon>Carnivora</taxon>
        <taxon>Caniformia</taxon>
        <taxon>Ursidae</taxon>
        <taxon>Ursus</taxon>
    </lineage>
</organism>
<dbReference type="PANTHER" id="PTHR40446:SF2">
    <property type="entry name" value="N-ACETYLGLUCOSAMINE-1-PHOSPHODIESTER ALPHA-N-ACETYLGLUCOSAMINIDASE"/>
    <property type="match status" value="1"/>
</dbReference>
<dbReference type="GO" id="GO:0033299">
    <property type="term" value="P:secretion of lysosomal enzymes"/>
    <property type="evidence" value="ECO:0007669"/>
    <property type="project" value="Ensembl"/>
</dbReference>
<gene>
    <name evidence="3" type="primary">NAGPA</name>
</gene>
<dbReference type="PANTHER" id="PTHR40446">
    <property type="entry name" value="N-ACETYLGLUCOSAMINE-1-PHOSPHODIESTER ALPHA-N-ACETYLGLUCOSAMINIDASE"/>
    <property type="match status" value="1"/>
</dbReference>
<feature type="transmembrane region" description="Helical" evidence="1">
    <location>
        <begin position="282"/>
        <end position="305"/>
    </location>
</feature>
<reference evidence="3" key="1">
    <citation type="submission" date="2019-03" db="UniProtKB">
        <authorList>
            <consortium name="Ensembl"/>
        </authorList>
    </citation>
    <scope>IDENTIFICATION</scope>
</reference>
<evidence type="ECO:0000313" key="3">
    <source>
        <dbReference type="Ensembl" id="ENSUMAP00000004302"/>
    </source>
</evidence>
<name>A0A452T974_URSMA</name>
<keyword evidence="1" id="KW-0472">Membrane</keyword>
<accession>A0A452T974</accession>
<dbReference type="Ensembl" id="ENSUMAT00000005244.1">
    <property type="protein sequence ID" value="ENSUMAP00000004302.1"/>
    <property type="gene ID" value="ENSUMAG00000003486.1"/>
</dbReference>
<dbReference type="GeneTree" id="ENSGT01030000234566"/>
<dbReference type="InterPro" id="IPR018711">
    <property type="entry name" value="NAGPA"/>
</dbReference>
<evidence type="ECO:0000256" key="1">
    <source>
        <dbReference type="SAM" id="Phobius"/>
    </source>
</evidence>
<sequence>MSCLGNVVSDGRRVSSAGGLQNAQFGIRRDGTLVTGYLSEEEVLDNENPFVQLLSGVVWLIRNGSVYINESQAAECDETQETGSFSKFVNVMSARTAVGHDRKGQLVLFHADGQTEQRGINLWEMAEFLLKQDVVNAINLDGGGSATFVLNGTLASYPSDHCQDNMWRCPRHVATVVCVHEPRCQPPDCSGHGTCVEGRCQCTGHFWRQHGLCTESEWGLWGGSCDWGLHFCLLSTECPLGWHGPGCQRPCKCEHQCPCDPQTGNCSLAQAPAFSSAPRTTWLALTLALVFLLLISMVANVSLLLGSRAERSRHLDGAYVYHPLQEMNGELLASEKEQLGDAHNPFKD</sequence>